<evidence type="ECO:0000256" key="13">
    <source>
        <dbReference type="ARBA" id="ARBA00023316"/>
    </source>
</evidence>
<dbReference type="GO" id="GO:0071972">
    <property type="term" value="F:peptidoglycan L,D-transpeptidase activity"/>
    <property type="evidence" value="ECO:0007669"/>
    <property type="project" value="TreeGrafter"/>
</dbReference>
<keyword evidence="6" id="KW-0645">Protease</keyword>
<dbReference type="InterPro" id="IPR017790">
    <property type="entry name" value="Penicillin-binding_protein_2"/>
</dbReference>
<keyword evidence="13" id="KW-0961">Cell wall biogenesis/degradation</keyword>
<proteinExistence type="predicted"/>
<dbReference type="InterPro" id="IPR005311">
    <property type="entry name" value="PBP_dimer"/>
</dbReference>
<evidence type="ECO:0000256" key="7">
    <source>
        <dbReference type="ARBA" id="ARBA00022692"/>
    </source>
</evidence>
<dbReference type="STRING" id="366522.GCA_001548055_02002"/>
<dbReference type="Gene3D" id="3.90.1310.10">
    <property type="entry name" value="Penicillin-binding protein 2a (Domain 2)"/>
    <property type="match status" value="1"/>
</dbReference>
<gene>
    <name evidence="17" type="primary">mrdA</name>
    <name evidence="17" type="ORF">CFH80_08705</name>
</gene>
<keyword evidence="8" id="KW-0378">Hydrolase</keyword>
<dbReference type="GO" id="GO:0009002">
    <property type="term" value="F:serine-type D-Ala-D-Ala carboxypeptidase activity"/>
    <property type="evidence" value="ECO:0007669"/>
    <property type="project" value="InterPro"/>
</dbReference>
<evidence type="ECO:0000256" key="3">
    <source>
        <dbReference type="ARBA" id="ARBA00022475"/>
    </source>
</evidence>
<organism evidence="17 18">
    <name type="scientific">Sulfurospirillum cavolei</name>
    <dbReference type="NCBI Taxonomy" id="366522"/>
    <lineage>
        <taxon>Bacteria</taxon>
        <taxon>Pseudomonadati</taxon>
        <taxon>Campylobacterota</taxon>
        <taxon>Epsilonproteobacteria</taxon>
        <taxon>Campylobacterales</taxon>
        <taxon>Sulfurospirillaceae</taxon>
        <taxon>Sulfurospirillum</taxon>
    </lineage>
</organism>
<dbReference type="GO" id="GO:0071555">
    <property type="term" value="P:cell wall organization"/>
    <property type="evidence" value="ECO:0007669"/>
    <property type="project" value="UniProtKB-KW"/>
</dbReference>
<dbReference type="GO" id="GO:0005886">
    <property type="term" value="C:plasma membrane"/>
    <property type="evidence" value="ECO:0007669"/>
    <property type="project" value="UniProtKB-SubCell"/>
</dbReference>
<dbReference type="Proteomes" id="UP000231638">
    <property type="component" value="Unassembled WGS sequence"/>
</dbReference>
<evidence type="ECO:0000256" key="1">
    <source>
        <dbReference type="ARBA" id="ARBA00004167"/>
    </source>
</evidence>
<evidence type="ECO:0000256" key="12">
    <source>
        <dbReference type="ARBA" id="ARBA00023136"/>
    </source>
</evidence>
<keyword evidence="11 14" id="KW-1133">Transmembrane helix</keyword>
<dbReference type="GO" id="GO:0008360">
    <property type="term" value="P:regulation of cell shape"/>
    <property type="evidence" value="ECO:0007669"/>
    <property type="project" value="UniProtKB-KW"/>
</dbReference>
<evidence type="ECO:0000256" key="14">
    <source>
        <dbReference type="SAM" id="Phobius"/>
    </source>
</evidence>
<dbReference type="AlphaFoldDB" id="A0A2D3W5M6"/>
<protein>
    <submittedName>
        <fullName evidence="17">Penicillin-binding protein 2</fullName>
    </submittedName>
</protein>
<evidence type="ECO:0000256" key="11">
    <source>
        <dbReference type="ARBA" id="ARBA00022989"/>
    </source>
</evidence>
<evidence type="ECO:0000256" key="9">
    <source>
        <dbReference type="ARBA" id="ARBA00022960"/>
    </source>
</evidence>
<evidence type="ECO:0000256" key="2">
    <source>
        <dbReference type="ARBA" id="ARBA00004236"/>
    </source>
</evidence>
<comment type="caution">
    <text evidence="17">The sequence shown here is derived from an EMBL/GenBank/DDBJ whole genome shotgun (WGS) entry which is preliminary data.</text>
</comment>
<dbReference type="EMBL" id="DLUG01000223">
    <property type="protein sequence ID" value="DAB35718.1"/>
    <property type="molecule type" value="Genomic_DNA"/>
</dbReference>
<evidence type="ECO:0000259" key="15">
    <source>
        <dbReference type="Pfam" id="PF00905"/>
    </source>
</evidence>
<keyword evidence="3" id="KW-1003">Cell membrane</keyword>
<dbReference type="GO" id="GO:0008658">
    <property type="term" value="F:penicillin binding"/>
    <property type="evidence" value="ECO:0007669"/>
    <property type="project" value="InterPro"/>
</dbReference>
<dbReference type="InterPro" id="IPR050515">
    <property type="entry name" value="Beta-lactam/transpept"/>
</dbReference>
<keyword evidence="10" id="KW-0573">Peptidoglycan synthesis</keyword>
<keyword evidence="9" id="KW-0133">Cell shape</keyword>
<dbReference type="InterPro" id="IPR012338">
    <property type="entry name" value="Beta-lactam/transpept-like"/>
</dbReference>
<evidence type="ECO:0000256" key="10">
    <source>
        <dbReference type="ARBA" id="ARBA00022984"/>
    </source>
</evidence>
<accession>A0A2D3W5M6</accession>
<name>A0A2D3W5M6_9BACT</name>
<comment type="subcellular location">
    <subcellularLocation>
        <location evidence="2">Cell membrane</location>
    </subcellularLocation>
    <subcellularLocation>
        <location evidence="1">Membrane</location>
        <topology evidence="1">Single-pass membrane protein</topology>
    </subcellularLocation>
</comment>
<dbReference type="NCBIfam" id="TIGR03423">
    <property type="entry name" value="pbp2_mrdA"/>
    <property type="match status" value="1"/>
</dbReference>
<dbReference type="PANTHER" id="PTHR30627">
    <property type="entry name" value="PEPTIDOGLYCAN D,D-TRANSPEPTIDASE"/>
    <property type="match status" value="1"/>
</dbReference>
<evidence type="ECO:0000256" key="8">
    <source>
        <dbReference type="ARBA" id="ARBA00022801"/>
    </source>
</evidence>
<dbReference type="SUPFAM" id="SSF56519">
    <property type="entry name" value="Penicillin binding protein dimerisation domain"/>
    <property type="match status" value="1"/>
</dbReference>
<dbReference type="Gene3D" id="3.40.710.10">
    <property type="entry name" value="DD-peptidase/beta-lactamase superfamily"/>
    <property type="match status" value="1"/>
</dbReference>
<evidence type="ECO:0000259" key="16">
    <source>
        <dbReference type="Pfam" id="PF03717"/>
    </source>
</evidence>
<evidence type="ECO:0000313" key="18">
    <source>
        <dbReference type="Proteomes" id="UP000231638"/>
    </source>
</evidence>
<sequence length="607" mass="67838">MRIKIVLGFFFIVWTVLLVRVYYISIKSNAYYEEIAKQNAVKVDELAPLRGVILDRNLKPLSVNRLGFSIGIKPRLSLKSQRNVLDEEIAFLASLLTDFSVKEMTKEYLRTDSAYNHDYVDVIPFIPYDKLIPHFARIAQHENLRIQIASKRHYPYGNLASHVIGYVGRANTQDVAEDATAKLVGFSGKTGIEKYYNAVLQGVKGEKRTKVTAFNQEIEVVSKTLPTSNDLVLSLDLELQQYITTLFGDDSGAVVVMNVQNGAILAAASFPEYDLNKFVNGISQEEWSLLANDLNHPFTNKLVNGLYPPGSIVKMGVGMAMLNTGIITPSTMIESTGAMELGGRIFRDWKKEGHGMISYVKAIRQSCDDYFYKTSLKVGIDNIAPFLSKIGFAAKTGIDLPREFTGTVPSREWKKERYGRGWSQGETLITSIGQGYFLVTPVQIAKYTAFLATGNGVTPHFLRKVNDTTIDFPVDSTIVSENEKRFLKVTREGMYEVANVQGGTGLNHLRLTAPFKIAAKTGTAQVVGISQTEKKRMREEDMEYYQRSHAWLTTYGPYENPQYVVTVLVEHGGHGGSEGGPIASKIYDKLYEMGYITLPEKPKESKK</sequence>
<evidence type="ECO:0000313" key="17">
    <source>
        <dbReference type="EMBL" id="DAB35718.1"/>
    </source>
</evidence>
<dbReference type="Pfam" id="PF00905">
    <property type="entry name" value="Transpeptidase"/>
    <property type="match status" value="1"/>
</dbReference>
<feature type="domain" description="Penicillin-binding protein transpeptidase" evidence="15">
    <location>
        <begin position="252"/>
        <end position="587"/>
    </location>
</feature>
<reference evidence="17 18" key="1">
    <citation type="journal article" date="2017" name="Front. Microbiol.">
        <title>Comparative Genomic Analysis of the Class Epsilonproteobacteria and Proposed Reclassification to Epsilonbacteraeota (phyl. nov.).</title>
        <authorList>
            <person name="Waite D.W."/>
            <person name="Vanwonterghem I."/>
            <person name="Rinke C."/>
            <person name="Parks D.H."/>
            <person name="Zhang Y."/>
            <person name="Takai K."/>
            <person name="Sievert S.M."/>
            <person name="Simon J."/>
            <person name="Campbell B.J."/>
            <person name="Hanson T.E."/>
            <person name="Woyke T."/>
            <person name="Klotz M.G."/>
            <person name="Hugenholtz P."/>
        </authorList>
    </citation>
    <scope>NUCLEOTIDE SEQUENCE [LARGE SCALE GENOMIC DNA]</scope>
    <source>
        <strain evidence="17">UBA11420</strain>
    </source>
</reference>
<dbReference type="InterPro" id="IPR036138">
    <property type="entry name" value="PBP_dimer_sf"/>
</dbReference>
<evidence type="ECO:0000256" key="4">
    <source>
        <dbReference type="ARBA" id="ARBA00022519"/>
    </source>
</evidence>
<dbReference type="PANTHER" id="PTHR30627:SF2">
    <property type="entry name" value="PEPTIDOGLYCAN D,D-TRANSPEPTIDASE MRDA"/>
    <property type="match status" value="1"/>
</dbReference>
<evidence type="ECO:0000256" key="5">
    <source>
        <dbReference type="ARBA" id="ARBA00022645"/>
    </source>
</evidence>
<dbReference type="Pfam" id="PF03717">
    <property type="entry name" value="PBP_dimer"/>
    <property type="match status" value="1"/>
</dbReference>
<dbReference type="FunFam" id="3.40.710.10:FF:000024">
    <property type="entry name" value="Penicillin-binding protein 2"/>
    <property type="match status" value="1"/>
</dbReference>
<keyword evidence="7 14" id="KW-0812">Transmembrane</keyword>
<evidence type="ECO:0000256" key="6">
    <source>
        <dbReference type="ARBA" id="ARBA00022670"/>
    </source>
</evidence>
<keyword evidence="5" id="KW-0121">Carboxypeptidase</keyword>
<feature type="domain" description="Penicillin-binding protein dimerisation" evidence="16">
    <location>
        <begin position="47"/>
        <end position="220"/>
    </location>
</feature>
<dbReference type="GO" id="GO:0006508">
    <property type="term" value="P:proteolysis"/>
    <property type="evidence" value="ECO:0007669"/>
    <property type="project" value="UniProtKB-KW"/>
</dbReference>
<feature type="transmembrane region" description="Helical" evidence="14">
    <location>
        <begin position="5"/>
        <end position="23"/>
    </location>
</feature>
<keyword evidence="12 14" id="KW-0472">Membrane</keyword>
<dbReference type="InterPro" id="IPR001460">
    <property type="entry name" value="PCN-bd_Tpept"/>
</dbReference>
<dbReference type="Gene3D" id="3.30.1390.30">
    <property type="entry name" value="Penicillin-binding protein 2a, domain 3"/>
    <property type="match status" value="1"/>
</dbReference>
<dbReference type="SUPFAM" id="SSF56601">
    <property type="entry name" value="beta-lactamase/transpeptidase-like"/>
    <property type="match status" value="1"/>
</dbReference>
<keyword evidence="4" id="KW-0997">Cell inner membrane</keyword>
<dbReference type="GO" id="GO:0009252">
    <property type="term" value="P:peptidoglycan biosynthetic process"/>
    <property type="evidence" value="ECO:0007669"/>
    <property type="project" value="UniProtKB-KW"/>
</dbReference>